<name>A0A8S0VXH7_CYCAE</name>
<sequence length="946" mass="103526">MQEELDFTLSMCADAPPSRGNATPRGRGRGRGGPMSGPNSGASTPSRGRGRGGYDFSGGRGSRGRDGIGASPRGGRGRGAPMPVPMHRQLNITLSGLLYQERPLLRPIVFVPSVLTRVLFQEDDSELLKPGVEDVDDTERSHVPTADSVSRVFSGGDIPLMESDSDEDEDAEEIEEVDFGEVGKLFDDAAETKKTTVRKSKLSETTVIVEQKFTGFFVDTPPVAANAAAETDVNDLAKMVEETLSATDEPTDIAMADETAPSHENLFFVDTTPTPIPAELAPTVHNPPTTLLDDDDDIIVYVAPHPRNTSYEAKGDGPKVTTHPQADTSFFSPYVRPGPLPSQPEASSSSSSNLPPPVLEPPSLSSIKFHFSDTLKTATPARLATPPISTPRQAKAWKRKRERGFARKKKGKLTSFGAFGAMREEALLHNRDPQQAERRKGDSDLEWGDTDDNETADDVDQVFASLRDMNGQSKADTKGKGKARDDGNSLQCAEEEVHGMDIDPDMQMDLTAMKSFVGGLLGPSAGEHTTMADLIDAEVMRMEDEDDANEEERGSSGEEEEKEEDLMKAEEDMIIAEALQFSDEDDDDDDDDDDEDKDQTPRTSFQARLERLREKARSKKPEDESLEYYMDDDDDDDSDDSWPDFPDQARTAAERDEAFIQEIQDMLDENVDILEGRNKKGRKKLFKSILNGSFDDDEGFIPAKRNKDKGRDLLPELRAQWEKDRQKKAEYKKARELARLEAAADPLSKKKGGKKGRKAMLAAAALDPTITVIPNRVVDMTTLVQQIRRFIADIGGPKEMALPPTNKETRKNIHEMAIAFNLKSVSKGKGDARYTTLTKTTRSGVGVNEQKVAKIVRRSGGMGARGDSFIYDKKGRSGSGPKMPRHRDGDEVGGTAPKLNESNVGFRMLAMMGWAEGIRIGGATGGLDVPLTAIIKNSKLGLGATK</sequence>
<dbReference type="Pfam" id="PF01424">
    <property type="entry name" value="R3H"/>
    <property type="match status" value="1"/>
</dbReference>
<feature type="compositionally biased region" description="Acidic residues" evidence="1">
    <location>
        <begin position="624"/>
        <end position="642"/>
    </location>
</feature>
<dbReference type="PROSITE" id="PS50174">
    <property type="entry name" value="G_PATCH"/>
    <property type="match status" value="1"/>
</dbReference>
<feature type="region of interest" description="Disordered" evidence="1">
    <location>
        <begin position="378"/>
        <end position="410"/>
    </location>
</feature>
<feature type="compositionally biased region" description="Basic residues" evidence="1">
    <location>
        <begin position="395"/>
        <end position="410"/>
    </location>
</feature>
<dbReference type="InterPro" id="IPR051189">
    <property type="entry name" value="Splicing_assoc_domain"/>
</dbReference>
<dbReference type="PROSITE" id="PS51061">
    <property type="entry name" value="R3H"/>
    <property type="match status" value="1"/>
</dbReference>
<organism evidence="4 5">
    <name type="scientific">Cyclocybe aegerita</name>
    <name type="common">Black poplar mushroom</name>
    <name type="synonym">Agrocybe aegerita</name>
    <dbReference type="NCBI Taxonomy" id="1973307"/>
    <lineage>
        <taxon>Eukaryota</taxon>
        <taxon>Fungi</taxon>
        <taxon>Dikarya</taxon>
        <taxon>Basidiomycota</taxon>
        <taxon>Agaricomycotina</taxon>
        <taxon>Agaricomycetes</taxon>
        <taxon>Agaricomycetidae</taxon>
        <taxon>Agaricales</taxon>
        <taxon>Agaricineae</taxon>
        <taxon>Bolbitiaceae</taxon>
        <taxon>Cyclocybe</taxon>
    </lineage>
</organism>
<protein>
    <recommendedName>
        <fullName evidence="6">Protein SQS1</fullName>
    </recommendedName>
</protein>
<feature type="region of interest" description="Disordered" evidence="1">
    <location>
        <begin position="1"/>
        <end position="84"/>
    </location>
</feature>
<comment type="caution">
    <text evidence="4">The sequence shown here is derived from an EMBL/GenBank/DDBJ whole genome shotgun (WGS) entry which is preliminary data.</text>
</comment>
<feature type="domain" description="G-patch" evidence="2">
    <location>
        <begin position="901"/>
        <end position="946"/>
    </location>
</feature>
<feature type="compositionally biased region" description="Polar residues" evidence="1">
    <location>
        <begin position="322"/>
        <end position="331"/>
    </location>
</feature>
<feature type="region of interest" description="Disordered" evidence="1">
    <location>
        <begin position="867"/>
        <end position="898"/>
    </location>
</feature>
<accession>A0A8S0VXH7</accession>
<dbReference type="SMART" id="SM00443">
    <property type="entry name" value="G_patch"/>
    <property type="match status" value="1"/>
</dbReference>
<proteinExistence type="predicted"/>
<feature type="region of interest" description="Disordered" evidence="1">
    <location>
        <begin position="544"/>
        <end position="653"/>
    </location>
</feature>
<evidence type="ECO:0008006" key="6">
    <source>
        <dbReference type="Google" id="ProtNLM"/>
    </source>
</evidence>
<evidence type="ECO:0000313" key="4">
    <source>
        <dbReference type="EMBL" id="CAA7260811.1"/>
    </source>
</evidence>
<evidence type="ECO:0000259" key="3">
    <source>
        <dbReference type="PROSITE" id="PS51061"/>
    </source>
</evidence>
<feature type="compositionally biased region" description="Gly residues" evidence="1">
    <location>
        <begin position="51"/>
        <end position="61"/>
    </location>
</feature>
<gene>
    <name evidence="4" type="ORF">AAE3_LOCUS2997</name>
</gene>
<feature type="region of interest" description="Disordered" evidence="1">
    <location>
        <begin position="308"/>
        <end position="361"/>
    </location>
</feature>
<feature type="region of interest" description="Disordered" evidence="1">
    <location>
        <begin position="133"/>
        <end position="170"/>
    </location>
</feature>
<feature type="region of interest" description="Disordered" evidence="1">
    <location>
        <begin position="427"/>
        <end position="492"/>
    </location>
</feature>
<feature type="domain" description="R3H" evidence="3">
    <location>
        <begin position="777"/>
        <end position="841"/>
    </location>
</feature>
<feature type="compositionally biased region" description="Low complexity" evidence="1">
    <location>
        <begin position="343"/>
        <end position="353"/>
    </location>
</feature>
<dbReference type="Proteomes" id="UP000467700">
    <property type="component" value="Unassembled WGS sequence"/>
</dbReference>
<dbReference type="GO" id="GO:0003676">
    <property type="term" value="F:nucleic acid binding"/>
    <property type="evidence" value="ECO:0007669"/>
    <property type="project" value="UniProtKB-UniRule"/>
</dbReference>
<dbReference type="EMBL" id="CACVBS010000030">
    <property type="protein sequence ID" value="CAA7260811.1"/>
    <property type="molecule type" value="Genomic_DNA"/>
</dbReference>
<dbReference type="InterPro" id="IPR036867">
    <property type="entry name" value="R3H_dom_sf"/>
</dbReference>
<dbReference type="InterPro" id="IPR000467">
    <property type="entry name" value="G_patch_dom"/>
</dbReference>
<dbReference type="PANTHER" id="PTHR14195">
    <property type="entry name" value="G PATCH DOMAIN CONTAINING PROTEIN 2"/>
    <property type="match status" value="1"/>
</dbReference>
<feature type="compositionally biased region" description="Basic and acidic residues" evidence="1">
    <location>
        <begin position="475"/>
        <end position="487"/>
    </location>
</feature>
<evidence type="ECO:0000256" key="1">
    <source>
        <dbReference type="SAM" id="MobiDB-lite"/>
    </source>
</evidence>
<dbReference type="SUPFAM" id="SSF82708">
    <property type="entry name" value="R3H domain"/>
    <property type="match status" value="1"/>
</dbReference>
<dbReference type="AlphaFoldDB" id="A0A8S0VXH7"/>
<feature type="compositionally biased region" description="Acidic residues" evidence="1">
    <location>
        <begin position="444"/>
        <end position="460"/>
    </location>
</feature>
<evidence type="ECO:0000259" key="2">
    <source>
        <dbReference type="PROSITE" id="PS50174"/>
    </source>
</evidence>
<evidence type="ECO:0000313" key="5">
    <source>
        <dbReference type="Proteomes" id="UP000467700"/>
    </source>
</evidence>
<dbReference type="OrthoDB" id="21470at2759"/>
<feature type="compositionally biased region" description="Acidic residues" evidence="1">
    <location>
        <begin position="582"/>
        <end position="597"/>
    </location>
</feature>
<feature type="compositionally biased region" description="Basic and acidic residues" evidence="1">
    <location>
        <begin position="427"/>
        <end position="443"/>
    </location>
</feature>
<dbReference type="Gene3D" id="3.30.1370.50">
    <property type="entry name" value="R3H-like domain"/>
    <property type="match status" value="1"/>
</dbReference>
<dbReference type="InterPro" id="IPR001374">
    <property type="entry name" value="R3H_dom"/>
</dbReference>
<keyword evidence="5" id="KW-1185">Reference proteome</keyword>
<reference evidence="4 5" key="1">
    <citation type="submission" date="2020-01" db="EMBL/GenBank/DDBJ databases">
        <authorList>
            <person name="Gupta K D."/>
        </authorList>
    </citation>
    <scope>NUCLEOTIDE SEQUENCE [LARGE SCALE GENOMIC DNA]</scope>
</reference>
<feature type="compositionally biased region" description="Basic and acidic residues" evidence="1">
    <location>
        <begin position="608"/>
        <end position="623"/>
    </location>
</feature>